<sequence length="131" mass="14693">MERRQHLRGGVFFGLLGWMDGWITTTSIYIYNFVVVFLGGFFLAQSAEYQSGKSIFFVAFCLAILHLFIFILLVVVVVLGYDKCLDVWIVFYFSPAKRSAIGLVGGFLCLDGWMGLGLIECVSVRLVVCIV</sequence>
<dbReference type="AlphaFoldDB" id="A0A6A7ATF7"/>
<proteinExistence type="predicted"/>
<dbReference type="Proteomes" id="UP000799423">
    <property type="component" value="Unassembled WGS sequence"/>
</dbReference>
<evidence type="ECO:0000256" key="1">
    <source>
        <dbReference type="SAM" id="Phobius"/>
    </source>
</evidence>
<name>A0A6A7ATF7_9PLEO</name>
<evidence type="ECO:0000313" key="3">
    <source>
        <dbReference type="Proteomes" id="UP000799423"/>
    </source>
</evidence>
<dbReference type="EMBL" id="MU006333">
    <property type="protein sequence ID" value="KAF2846600.1"/>
    <property type="molecule type" value="Genomic_DNA"/>
</dbReference>
<evidence type="ECO:0000313" key="2">
    <source>
        <dbReference type="EMBL" id="KAF2846600.1"/>
    </source>
</evidence>
<feature type="transmembrane region" description="Helical" evidence="1">
    <location>
        <begin position="22"/>
        <end position="43"/>
    </location>
</feature>
<feature type="transmembrane region" description="Helical" evidence="1">
    <location>
        <begin position="55"/>
        <end position="81"/>
    </location>
</feature>
<feature type="transmembrane region" description="Helical" evidence="1">
    <location>
        <begin position="101"/>
        <end position="128"/>
    </location>
</feature>
<reference evidence="2" key="1">
    <citation type="submission" date="2020-01" db="EMBL/GenBank/DDBJ databases">
        <authorList>
            <consortium name="DOE Joint Genome Institute"/>
            <person name="Haridas S."/>
            <person name="Albert R."/>
            <person name="Binder M."/>
            <person name="Bloem J."/>
            <person name="Labutti K."/>
            <person name="Salamov A."/>
            <person name="Andreopoulos B."/>
            <person name="Baker S.E."/>
            <person name="Barry K."/>
            <person name="Bills G."/>
            <person name="Bluhm B.H."/>
            <person name="Cannon C."/>
            <person name="Castanera R."/>
            <person name="Culley D.E."/>
            <person name="Daum C."/>
            <person name="Ezra D."/>
            <person name="Gonzalez J.B."/>
            <person name="Henrissat B."/>
            <person name="Kuo A."/>
            <person name="Liang C."/>
            <person name="Lipzen A."/>
            <person name="Lutzoni F."/>
            <person name="Magnuson J."/>
            <person name="Mondo S."/>
            <person name="Nolan M."/>
            <person name="Ohm R."/>
            <person name="Pangilinan J."/>
            <person name="Park H.-J."/>
            <person name="Ramirez L."/>
            <person name="Alfaro M."/>
            <person name="Sun H."/>
            <person name="Tritt A."/>
            <person name="Yoshinaga Y."/>
            <person name="Zwiers L.-H."/>
            <person name="Turgeon B.G."/>
            <person name="Goodwin S.B."/>
            <person name="Spatafora J.W."/>
            <person name="Crous P.W."/>
            <person name="Grigoriev I.V."/>
        </authorList>
    </citation>
    <scope>NUCLEOTIDE SEQUENCE</scope>
    <source>
        <strain evidence="2">IPT5</strain>
    </source>
</reference>
<keyword evidence="1" id="KW-0812">Transmembrane</keyword>
<keyword evidence="1" id="KW-0472">Membrane</keyword>
<protein>
    <recommendedName>
        <fullName evidence="4">Transmembrane protein</fullName>
    </recommendedName>
</protein>
<accession>A0A6A7ATF7</accession>
<keyword evidence="1" id="KW-1133">Transmembrane helix</keyword>
<organism evidence="2 3">
    <name type="scientific">Plenodomus tracheiphilus IPT5</name>
    <dbReference type="NCBI Taxonomy" id="1408161"/>
    <lineage>
        <taxon>Eukaryota</taxon>
        <taxon>Fungi</taxon>
        <taxon>Dikarya</taxon>
        <taxon>Ascomycota</taxon>
        <taxon>Pezizomycotina</taxon>
        <taxon>Dothideomycetes</taxon>
        <taxon>Pleosporomycetidae</taxon>
        <taxon>Pleosporales</taxon>
        <taxon>Pleosporineae</taxon>
        <taxon>Leptosphaeriaceae</taxon>
        <taxon>Plenodomus</taxon>
    </lineage>
</organism>
<keyword evidence="3" id="KW-1185">Reference proteome</keyword>
<evidence type="ECO:0008006" key="4">
    <source>
        <dbReference type="Google" id="ProtNLM"/>
    </source>
</evidence>
<gene>
    <name evidence="2" type="ORF">T440DRAFT_224206</name>
</gene>